<dbReference type="eggNOG" id="COG0515">
    <property type="taxonomic scope" value="Bacteria"/>
</dbReference>
<dbReference type="KEGG" id="psl:Psta_3253"/>
<dbReference type="OrthoDB" id="6111975at2"/>
<name>D2QX77_PIRSD</name>
<dbReference type="HOGENOM" id="CLU_372498_0_0_0"/>
<feature type="binding site" evidence="5">
    <location>
        <position position="439"/>
    </location>
    <ligand>
        <name>ATP</name>
        <dbReference type="ChEBI" id="CHEBI:30616"/>
    </ligand>
</feature>
<dbReference type="PROSITE" id="PS00107">
    <property type="entry name" value="PROTEIN_KINASE_ATP"/>
    <property type="match status" value="1"/>
</dbReference>
<evidence type="ECO:0000313" key="9">
    <source>
        <dbReference type="Proteomes" id="UP000001887"/>
    </source>
</evidence>
<dbReference type="Gene3D" id="3.30.200.20">
    <property type="entry name" value="Phosphorylase Kinase, domain 1"/>
    <property type="match status" value="1"/>
</dbReference>
<protein>
    <submittedName>
        <fullName evidence="8">Serine/threonine protein kinase</fullName>
    </submittedName>
</protein>
<gene>
    <name evidence="8" type="ordered locus">Psta_3253</name>
</gene>
<dbReference type="EMBL" id="CP001848">
    <property type="protein sequence ID" value="ADB17917.1"/>
    <property type="molecule type" value="Genomic_DNA"/>
</dbReference>
<feature type="domain" description="Protein kinase" evidence="7">
    <location>
        <begin position="410"/>
        <end position="685"/>
    </location>
</feature>
<keyword evidence="4 5" id="KW-0067">ATP-binding</keyword>
<dbReference type="PANTHER" id="PTHR43289:SF6">
    <property type="entry name" value="SERINE_THREONINE-PROTEIN KINASE NEKL-3"/>
    <property type="match status" value="1"/>
</dbReference>
<dbReference type="PANTHER" id="PTHR43289">
    <property type="entry name" value="MITOGEN-ACTIVATED PROTEIN KINASE KINASE KINASE 20-RELATED"/>
    <property type="match status" value="1"/>
</dbReference>
<sequence length="719" mass="79107">MKNPTHFSRNSRASVTRVQWWWSSLARISSLRWLLPGLALLLLLPIGYWVFHRVESAARMQLADELQTILRTDVAAMEIWFETQKTTVQSLATDPELRAIVDRILDDSKTLADDELAMAASAEEFRDVIQPTLVARRYPGYMLLDMNARLIASERPEAVGQSLEGDYQALVKRVAEKGPTLYRPFASTIPLRVAGGELAAGLPVMFAACDVRNPTGDVVAVLALRIRPEVEFSRILQTAWVGETGETYAFDAKGTLVSKSRFDEELIRVGLLADKPGATSVLNVDLRDPGVDMPAGKQPSERRSAQPLTKMAASAIAGETSFDVNGYRDFRGVDVVGAWTWLPEYEIGLATEISLREAFKPLYILRAIFGGLFGLVTLAMIAAVIFSFAVSHFQRAAQKATLAAKQLGQYQLEEKLGEGGMGVVYKGQHKMLRRATAIKLLHTSRNTEDAIRRFEREVQLTCQLNHPNTIAIFDYGRTPDGIFYYAMEFLDGMDLEQLVTRYGAQPDGRVLSIMKQICGSLAEAHGVGLVHRDIKPANIYLCRRGGICDFIKVLDFGLVKAVDGSRESNITAAGAVTGTPAYMAPESIDEPEHPDPRSDLYAVGAVAYFLLTGAPVFSGRSVVEICMHHAKTIPQPPSLCSKQSISPMLEAVVLNLLAKKPEERVSSASELLELLEKIVPEHPFSAADASAWWKSQQLPAATLEMKTTEIGAEQTIVVK</sequence>
<keyword evidence="6" id="KW-0812">Transmembrane</keyword>
<evidence type="ECO:0000256" key="5">
    <source>
        <dbReference type="PROSITE-ProRule" id="PRU10141"/>
    </source>
</evidence>
<dbReference type="AlphaFoldDB" id="D2QX77"/>
<organism evidence="8 9">
    <name type="scientific">Pirellula staleyi (strain ATCC 27377 / DSM 6068 / ICPB 4128)</name>
    <name type="common">Pirella staleyi</name>
    <dbReference type="NCBI Taxonomy" id="530564"/>
    <lineage>
        <taxon>Bacteria</taxon>
        <taxon>Pseudomonadati</taxon>
        <taxon>Planctomycetota</taxon>
        <taxon>Planctomycetia</taxon>
        <taxon>Pirellulales</taxon>
        <taxon>Pirellulaceae</taxon>
        <taxon>Pirellula</taxon>
    </lineage>
</organism>
<dbReference type="SUPFAM" id="SSF56112">
    <property type="entry name" value="Protein kinase-like (PK-like)"/>
    <property type="match status" value="1"/>
</dbReference>
<feature type="transmembrane region" description="Helical" evidence="6">
    <location>
        <begin position="363"/>
        <end position="390"/>
    </location>
</feature>
<dbReference type="GO" id="GO:0005524">
    <property type="term" value="F:ATP binding"/>
    <property type="evidence" value="ECO:0007669"/>
    <property type="project" value="UniProtKB-UniRule"/>
</dbReference>
<dbReference type="InterPro" id="IPR000719">
    <property type="entry name" value="Prot_kinase_dom"/>
</dbReference>
<dbReference type="Pfam" id="PF00069">
    <property type="entry name" value="Pkinase"/>
    <property type="match status" value="1"/>
</dbReference>
<dbReference type="InterPro" id="IPR017441">
    <property type="entry name" value="Protein_kinase_ATP_BS"/>
</dbReference>
<keyword evidence="9" id="KW-1185">Reference proteome</keyword>
<accession>D2QX77</accession>
<evidence type="ECO:0000259" key="7">
    <source>
        <dbReference type="PROSITE" id="PS50011"/>
    </source>
</evidence>
<dbReference type="SMART" id="SM00220">
    <property type="entry name" value="S_TKc"/>
    <property type="match status" value="1"/>
</dbReference>
<evidence type="ECO:0000256" key="3">
    <source>
        <dbReference type="ARBA" id="ARBA00022777"/>
    </source>
</evidence>
<evidence type="ECO:0000256" key="1">
    <source>
        <dbReference type="ARBA" id="ARBA00022679"/>
    </source>
</evidence>
<feature type="transmembrane region" description="Helical" evidence="6">
    <location>
        <begin position="33"/>
        <end position="51"/>
    </location>
</feature>
<evidence type="ECO:0000256" key="6">
    <source>
        <dbReference type="SAM" id="Phobius"/>
    </source>
</evidence>
<dbReference type="InterPro" id="IPR011009">
    <property type="entry name" value="Kinase-like_dom_sf"/>
</dbReference>
<keyword evidence="8" id="KW-0723">Serine/threonine-protein kinase</keyword>
<evidence type="ECO:0000313" key="8">
    <source>
        <dbReference type="EMBL" id="ADB17917.1"/>
    </source>
</evidence>
<dbReference type="Proteomes" id="UP000001887">
    <property type="component" value="Chromosome"/>
</dbReference>
<dbReference type="GO" id="GO:0004674">
    <property type="term" value="F:protein serine/threonine kinase activity"/>
    <property type="evidence" value="ECO:0007669"/>
    <property type="project" value="UniProtKB-KW"/>
</dbReference>
<keyword evidence="2 5" id="KW-0547">Nucleotide-binding</keyword>
<dbReference type="STRING" id="530564.Psta_3253"/>
<dbReference type="CDD" id="cd14014">
    <property type="entry name" value="STKc_PknB_like"/>
    <property type="match status" value="1"/>
</dbReference>
<keyword evidence="6" id="KW-1133">Transmembrane helix</keyword>
<dbReference type="PROSITE" id="PS00108">
    <property type="entry name" value="PROTEIN_KINASE_ST"/>
    <property type="match status" value="1"/>
</dbReference>
<evidence type="ECO:0000256" key="4">
    <source>
        <dbReference type="ARBA" id="ARBA00022840"/>
    </source>
</evidence>
<dbReference type="PROSITE" id="PS50011">
    <property type="entry name" value="PROTEIN_KINASE_DOM"/>
    <property type="match status" value="1"/>
</dbReference>
<dbReference type="InterPro" id="IPR008271">
    <property type="entry name" value="Ser/Thr_kinase_AS"/>
</dbReference>
<proteinExistence type="predicted"/>
<reference evidence="8 9" key="1">
    <citation type="journal article" date="2009" name="Stand. Genomic Sci.">
        <title>Complete genome sequence of Pirellula staleyi type strain (ATCC 27377).</title>
        <authorList>
            <person name="Clum A."/>
            <person name="Tindall B.J."/>
            <person name="Sikorski J."/>
            <person name="Ivanova N."/>
            <person name="Mavrommatis K."/>
            <person name="Lucas S."/>
            <person name="Glavina del Rio T."/>
            <person name="Nolan M."/>
            <person name="Chen F."/>
            <person name="Tice H."/>
            <person name="Pitluck S."/>
            <person name="Cheng J.F."/>
            <person name="Chertkov O."/>
            <person name="Brettin T."/>
            <person name="Han C."/>
            <person name="Detter J.C."/>
            <person name="Kuske C."/>
            <person name="Bruce D."/>
            <person name="Goodwin L."/>
            <person name="Ovchinikova G."/>
            <person name="Pati A."/>
            <person name="Mikhailova N."/>
            <person name="Chen A."/>
            <person name="Palaniappan K."/>
            <person name="Land M."/>
            <person name="Hauser L."/>
            <person name="Chang Y.J."/>
            <person name="Jeffries C.D."/>
            <person name="Chain P."/>
            <person name="Rohde M."/>
            <person name="Goker M."/>
            <person name="Bristow J."/>
            <person name="Eisen J.A."/>
            <person name="Markowitz V."/>
            <person name="Hugenholtz P."/>
            <person name="Kyrpides N.C."/>
            <person name="Klenk H.P."/>
            <person name="Lapidus A."/>
        </authorList>
    </citation>
    <scope>NUCLEOTIDE SEQUENCE [LARGE SCALE GENOMIC DNA]</scope>
    <source>
        <strain evidence="9">ATCC 27377 / DSM 6068 / ICPB 4128</strain>
    </source>
</reference>
<keyword evidence="1" id="KW-0808">Transferase</keyword>
<evidence type="ECO:0000256" key="2">
    <source>
        <dbReference type="ARBA" id="ARBA00022741"/>
    </source>
</evidence>
<dbReference type="Gene3D" id="1.10.510.10">
    <property type="entry name" value="Transferase(Phosphotransferase) domain 1"/>
    <property type="match status" value="1"/>
</dbReference>
<keyword evidence="3 8" id="KW-0418">Kinase</keyword>
<keyword evidence="6" id="KW-0472">Membrane</keyword>